<proteinExistence type="predicted"/>
<sequence>MSTKNGQWFSKKKSITNDNSNLNLIQSKKCSNLYPIFHFQCKSNNDKNFGSAGSDIYEDIGNRQSKILKGLIINNESKKDAEKIWKNESFSNINKSTLSLHIEVYENSIEAITSNSFGIKKEELIKKLDNTKQILTSSAFITLNSFEFPRQQNDKVLEPELSQYKTSQQLINPNEPRSDEIQISENDIDSCKTAQLPDFIQRRKKKTIQKRDKFLLKLAEQPISKQKSIISTEIAKIERMRSKLTSTNAQHFITKKKLQKRAELLQSYVIKLHSPSTKTAELPREYYEIPSPTTAISPNIERMEERINQIKIQLKQITMNDLELIKEKLLIEQKLLQKFEKEVNAMGKEIKEMEERSGKLVEEKIKMINAFEDCEIEQQNIKNDFKLYRPKIEKMERKCKQMQKLILRCDIVATKLNSGESRLSWELWILSPFYNFCLWILFVWSLLRDEATKFFGVFMNDFKQKKLKK</sequence>
<accession>A0AC35F7J2</accession>
<protein>
    <submittedName>
        <fullName evidence="2">Uncharacterized protein</fullName>
    </submittedName>
</protein>
<dbReference type="WBParaSite" id="PS1159_v2.g14583.t1">
    <property type="protein sequence ID" value="PS1159_v2.g14583.t1"/>
    <property type="gene ID" value="PS1159_v2.g14583"/>
</dbReference>
<reference evidence="2" key="1">
    <citation type="submission" date="2022-11" db="UniProtKB">
        <authorList>
            <consortium name="WormBaseParasite"/>
        </authorList>
    </citation>
    <scope>IDENTIFICATION</scope>
</reference>
<evidence type="ECO:0000313" key="1">
    <source>
        <dbReference type="Proteomes" id="UP000887580"/>
    </source>
</evidence>
<organism evidence="1 2">
    <name type="scientific">Panagrolaimus sp. PS1159</name>
    <dbReference type="NCBI Taxonomy" id="55785"/>
    <lineage>
        <taxon>Eukaryota</taxon>
        <taxon>Metazoa</taxon>
        <taxon>Ecdysozoa</taxon>
        <taxon>Nematoda</taxon>
        <taxon>Chromadorea</taxon>
        <taxon>Rhabditida</taxon>
        <taxon>Tylenchina</taxon>
        <taxon>Panagrolaimomorpha</taxon>
        <taxon>Panagrolaimoidea</taxon>
        <taxon>Panagrolaimidae</taxon>
        <taxon>Panagrolaimus</taxon>
    </lineage>
</organism>
<evidence type="ECO:0000313" key="2">
    <source>
        <dbReference type="WBParaSite" id="PS1159_v2.g14583.t1"/>
    </source>
</evidence>
<name>A0AC35F7J2_9BILA</name>
<dbReference type="Proteomes" id="UP000887580">
    <property type="component" value="Unplaced"/>
</dbReference>